<evidence type="ECO:0000313" key="3">
    <source>
        <dbReference type="Proteomes" id="UP000031275"/>
    </source>
</evidence>
<name>A0ABR4ZNX3_9FLAO</name>
<evidence type="ECO:0000313" key="2">
    <source>
        <dbReference type="EMBL" id="KIA82776.1"/>
    </source>
</evidence>
<evidence type="ECO:0008006" key="4">
    <source>
        <dbReference type="Google" id="ProtNLM"/>
    </source>
</evidence>
<comment type="caution">
    <text evidence="2">The sequence shown here is derived from an EMBL/GenBank/DDBJ whole genome shotgun (WGS) entry which is preliminary data.</text>
</comment>
<dbReference type="Proteomes" id="UP000031275">
    <property type="component" value="Unassembled WGS sequence"/>
</dbReference>
<protein>
    <recommendedName>
        <fullName evidence="4">POTRA domain-containing protein</fullName>
    </recommendedName>
</protein>
<proteinExistence type="predicted"/>
<feature type="signal peptide" evidence="1">
    <location>
        <begin position="1"/>
        <end position="18"/>
    </location>
</feature>
<keyword evidence="3" id="KW-1185">Reference proteome</keyword>
<keyword evidence="1" id="KW-0732">Signal</keyword>
<sequence>MKKILPFFVLFFCAYLQAQNKEFRLLDVQTQKTIVVKDSAAAVNFLDSLAQNNFYFTKVVNVKKESNHTEIYFDKGKNFNEAFVSVSPEIQADLKLKNEFFTKNLDSLKKEFSENYRKKGYIFNRVKSKFRGMENGFPAVEISVLKNSQRKVDKIVLKGYENVPSRFVKNLENDYVGKVYDEKILSDLNRSLQNHEFFTLEKPPQTLFTKDSTDIYLFLQKKKSNSFDGVIGFGNDKSEKFTFNGSLNLNLRNIFNAFETINIFWQRNPDKGQTFDLQTDVPYLFKSNIGVDFKLNIFRQDSTYATVKLTPAFYLNFKNNQKIGVRGTFETSTVIDSTYVQGKDFNKNGIGLWYQFQEPTDIDLFLYKSRLEFEADYVSAKYGGEKLAGAQAHFLVSAERNFHLKDNHYLNLNAEGAFLNSKNGFAANELLRFGGWNSFRGFNEKSLFADLYYYGTAEYRYLVGNQAFFDVFGQYGEFQNRSLNLKPKIYSFGLGFNFVLPIGLMSFQISNGNQFGNPIKFSDTKIHWGVLSRF</sequence>
<dbReference type="EMBL" id="JSYK01000003">
    <property type="protein sequence ID" value="KIA82776.1"/>
    <property type="molecule type" value="Genomic_DNA"/>
</dbReference>
<organism evidence="2 3">
    <name type="scientific">Kaistella solincola</name>
    <dbReference type="NCBI Taxonomy" id="510955"/>
    <lineage>
        <taxon>Bacteria</taxon>
        <taxon>Pseudomonadati</taxon>
        <taxon>Bacteroidota</taxon>
        <taxon>Flavobacteriia</taxon>
        <taxon>Flavobacteriales</taxon>
        <taxon>Weeksellaceae</taxon>
        <taxon>Chryseobacterium group</taxon>
        <taxon>Kaistella</taxon>
    </lineage>
</organism>
<gene>
    <name evidence="2" type="ORF">OA84_04065</name>
</gene>
<evidence type="ECO:0000256" key="1">
    <source>
        <dbReference type="SAM" id="SignalP"/>
    </source>
</evidence>
<dbReference type="RefSeq" id="WP_039342852.1">
    <property type="nucleotide sequence ID" value="NZ_JSYK01000003.1"/>
</dbReference>
<feature type="chain" id="PRO_5046226678" description="POTRA domain-containing protein" evidence="1">
    <location>
        <begin position="19"/>
        <end position="534"/>
    </location>
</feature>
<reference evidence="2 3" key="1">
    <citation type="submission" date="2014-10" db="EMBL/GenBank/DDBJ databases">
        <title>Kaistella solincola genome.</title>
        <authorList>
            <person name="Newman J.D."/>
        </authorList>
    </citation>
    <scope>NUCLEOTIDE SEQUENCE [LARGE SCALE GENOMIC DNA]</scope>
    <source>
        <strain evidence="2 3">DSM 22468</strain>
    </source>
</reference>
<accession>A0ABR4ZNX3</accession>